<dbReference type="InterPro" id="IPR036396">
    <property type="entry name" value="Cyt_P450_sf"/>
</dbReference>
<dbReference type="PANTHER" id="PTHR46696:SF1">
    <property type="entry name" value="CYTOCHROME P450 YJIB-RELATED"/>
    <property type="match status" value="1"/>
</dbReference>
<gene>
    <name evidence="3" type="ORF">NT2_13_00050</name>
</gene>
<proteinExistence type="inferred from homology"/>
<dbReference type="eggNOG" id="COG2124">
    <property type="taxonomic scope" value="Bacteria"/>
</dbReference>
<keyword evidence="2" id="KW-0349">Heme</keyword>
<keyword evidence="2" id="KW-0560">Oxidoreductase</keyword>
<name>U2ZZW1_9SPHN</name>
<dbReference type="PANTHER" id="PTHR46696">
    <property type="entry name" value="P450, PUTATIVE (EUROFUNG)-RELATED"/>
    <property type="match status" value="1"/>
</dbReference>
<evidence type="ECO:0000256" key="1">
    <source>
        <dbReference type="ARBA" id="ARBA00010617"/>
    </source>
</evidence>
<protein>
    <submittedName>
        <fullName evidence="3">Putative cytochrome P450</fullName>
    </submittedName>
</protein>
<dbReference type="EMBL" id="BASZ01000013">
    <property type="protein sequence ID" value="GAD50919.1"/>
    <property type="molecule type" value="Genomic_DNA"/>
</dbReference>
<evidence type="ECO:0000313" key="3">
    <source>
        <dbReference type="EMBL" id="GAD50919.1"/>
    </source>
</evidence>
<dbReference type="SUPFAM" id="SSF48264">
    <property type="entry name" value="Cytochrome P450"/>
    <property type="match status" value="1"/>
</dbReference>
<evidence type="ECO:0000256" key="2">
    <source>
        <dbReference type="RuleBase" id="RU000461"/>
    </source>
</evidence>
<keyword evidence="2" id="KW-0479">Metal-binding</keyword>
<evidence type="ECO:0000313" key="4">
    <source>
        <dbReference type="Proteomes" id="UP000016568"/>
    </source>
</evidence>
<reference evidence="3 4" key="1">
    <citation type="submission" date="2013-09" db="EMBL/GenBank/DDBJ databases">
        <title>Whole genome shotgun sequence of Novosphingobium tardaugens NBRC 16725.</title>
        <authorList>
            <person name="Isaki S."/>
            <person name="Hosoyama A."/>
            <person name="Tsuchikane K."/>
            <person name="Katsumata H."/>
            <person name="Ando Y."/>
            <person name="Yamazaki S."/>
            <person name="Fujita N."/>
        </authorList>
    </citation>
    <scope>NUCLEOTIDE SEQUENCE [LARGE SCALE GENOMIC DNA]</scope>
    <source>
        <strain evidence="3 4">NBRC 16725</strain>
    </source>
</reference>
<dbReference type="OrthoDB" id="5522954at2"/>
<dbReference type="RefSeq" id="WP_021691737.1">
    <property type="nucleotide sequence ID" value="NZ_BASZ01000013.1"/>
</dbReference>
<dbReference type="GO" id="GO:0020037">
    <property type="term" value="F:heme binding"/>
    <property type="evidence" value="ECO:0007669"/>
    <property type="project" value="InterPro"/>
</dbReference>
<dbReference type="KEGG" id="ntd:EGO55_19880"/>
<comment type="similarity">
    <text evidence="1 2">Belongs to the cytochrome P450 family.</text>
</comment>
<organism evidence="3 4">
    <name type="scientific">Caenibius tardaugens NBRC 16725</name>
    <dbReference type="NCBI Taxonomy" id="1219035"/>
    <lineage>
        <taxon>Bacteria</taxon>
        <taxon>Pseudomonadati</taxon>
        <taxon>Pseudomonadota</taxon>
        <taxon>Alphaproteobacteria</taxon>
        <taxon>Sphingomonadales</taxon>
        <taxon>Erythrobacteraceae</taxon>
        <taxon>Caenibius</taxon>
    </lineage>
</organism>
<dbReference type="InterPro" id="IPR002397">
    <property type="entry name" value="Cyt_P450_B"/>
</dbReference>
<dbReference type="GO" id="GO:0005506">
    <property type="term" value="F:iron ion binding"/>
    <property type="evidence" value="ECO:0007669"/>
    <property type="project" value="InterPro"/>
</dbReference>
<accession>U2ZZW1</accession>
<keyword evidence="2" id="KW-0503">Monooxygenase</keyword>
<dbReference type="Pfam" id="PF00067">
    <property type="entry name" value="p450"/>
    <property type="match status" value="1"/>
</dbReference>
<dbReference type="Gene3D" id="1.10.630.10">
    <property type="entry name" value="Cytochrome P450"/>
    <property type="match status" value="1"/>
</dbReference>
<dbReference type="PRINTS" id="PR00359">
    <property type="entry name" value="BP450"/>
</dbReference>
<dbReference type="InterPro" id="IPR017972">
    <property type="entry name" value="Cyt_P450_CS"/>
</dbReference>
<dbReference type="GO" id="GO:0004497">
    <property type="term" value="F:monooxygenase activity"/>
    <property type="evidence" value="ECO:0007669"/>
    <property type="project" value="UniProtKB-KW"/>
</dbReference>
<dbReference type="AlphaFoldDB" id="U2ZZW1"/>
<dbReference type="InterPro" id="IPR001128">
    <property type="entry name" value="Cyt_P450"/>
</dbReference>
<dbReference type="PROSITE" id="PS00086">
    <property type="entry name" value="CYTOCHROME_P450"/>
    <property type="match status" value="1"/>
</dbReference>
<keyword evidence="4" id="KW-1185">Reference proteome</keyword>
<comment type="caution">
    <text evidence="3">The sequence shown here is derived from an EMBL/GenBank/DDBJ whole genome shotgun (WGS) entry which is preliminary data.</text>
</comment>
<dbReference type="Proteomes" id="UP000016568">
    <property type="component" value="Unassembled WGS sequence"/>
</dbReference>
<dbReference type="GO" id="GO:0016705">
    <property type="term" value="F:oxidoreductase activity, acting on paired donors, with incorporation or reduction of molecular oxygen"/>
    <property type="evidence" value="ECO:0007669"/>
    <property type="project" value="InterPro"/>
</dbReference>
<sequence length="402" mass="44363">MAEIVPPTSYGVSDYDPFMPLVVEGDPYPLYDTLRQKAPRLFLEPYGAWFFTTFEDVWSLSKQSGLSVAGGITPSQLLLGADANRFMVSQMDPPDHKLFRSALNSLFTANAARAMEAAARAEARGFLDTIQREGGGDILLGYAGPLAVAVGCWLSGLPREDMPMLMQWTNHFFHRIMDKPGDTHVGAQAGGEMIAYITDIMGQVRAGRRAPHGAMGVLLDMQRDDPAITDDHIRFIVLNLQIGAGDTVPKSISAAFHRLWENPVERVKLQADPTLALPAFAEAIRIDMPTQMQGRTAMETISYDGIEIQPGQKTMFLFAAANRDPAEFVEPGRYIIDRHNRRTLGFGNGIHRCLGAHIAEMEGRIAIEEVMATIPSYAIDLDASRKHKTEYVKGWSNVIVTL</sequence>
<keyword evidence="2" id="KW-0408">Iron</keyword>